<protein>
    <submittedName>
        <fullName evidence="3">Uncharacterized protein</fullName>
    </submittedName>
</protein>
<feature type="compositionally biased region" description="Basic and acidic residues" evidence="2">
    <location>
        <begin position="271"/>
        <end position="283"/>
    </location>
</feature>
<evidence type="ECO:0000313" key="3">
    <source>
        <dbReference type="EMBL" id="OQP84199.1"/>
    </source>
</evidence>
<feature type="region of interest" description="Disordered" evidence="2">
    <location>
        <begin position="255"/>
        <end position="283"/>
    </location>
</feature>
<evidence type="ECO:0000256" key="1">
    <source>
        <dbReference type="SAM" id="Coils"/>
    </source>
</evidence>
<evidence type="ECO:0000256" key="2">
    <source>
        <dbReference type="SAM" id="MobiDB-lite"/>
    </source>
</evidence>
<accession>A0ABX3P985</accession>
<reference evidence="3 4" key="1">
    <citation type="journal article" date="2017" name="Antonie Van Leeuwenhoek">
        <title>Rhizobium rhizosphaerae sp. nov., a novel species isolated from rice rhizosphere.</title>
        <authorList>
            <person name="Zhao J.J."/>
            <person name="Zhang J."/>
            <person name="Zhang R.J."/>
            <person name="Zhang C.W."/>
            <person name="Yin H.Q."/>
            <person name="Zhang X.X."/>
        </authorList>
    </citation>
    <scope>NUCLEOTIDE SEQUENCE [LARGE SCALE GENOMIC DNA]</scope>
    <source>
        <strain evidence="3 4">RD15</strain>
    </source>
</reference>
<comment type="caution">
    <text evidence="3">The sequence shown here is derived from an EMBL/GenBank/DDBJ whole genome shotgun (WGS) entry which is preliminary data.</text>
</comment>
<feature type="coiled-coil region" evidence="1">
    <location>
        <begin position="17"/>
        <end position="47"/>
    </location>
</feature>
<dbReference type="Proteomes" id="UP000192652">
    <property type="component" value="Unassembled WGS sequence"/>
</dbReference>
<gene>
    <name evidence="3" type="ORF">BTR14_20570</name>
</gene>
<keyword evidence="1" id="KW-0175">Coiled coil</keyword>
<name>A0ABX3P985_9HYPH</name>
<proteinExistence type="predicted"/>
<keyword evidence="4" id="KW-1185">Reference proteome</keyword>
<organism evidence="3 4">
    <name type="scientific">Xaviernesmea rhizosphaerae</name>
    <dbReference type="NCBI Taxonomy" id="1672749"/>
    <lineage>
        <taxon>Bacteria</taxon>
        <taxon>Pseudomonadati</taxon>
        <taxon>Pseudomonadota</taxon>
        <taxon>Alphaproteobacteria</taxon>
        <taxon>Hyphomicrobiales</taxon>
        <taxon>Rhizobiaceae</taxon>
        <taxon>Rhizobium/Agrobacterium group</taxon>
        <taxon>Xaviernesmea</taxon>
    </lineage>
</organism>
<evidence type="ECO:0000313" key="4">
    <source>
        <dbReference type="Proteomes" id="UP000192652"/>
    </source>
</evidence>
<dbReference type="EMBL" id="MSPX01000023">
    <property type="protein sequence ID" value="OQP84199.1"/>
    <property type="molecule type" value="Genomic_DNA"/>
</dbReference>
<sequence>MGVFGKFFGSGSSQETVLDVEAELAELAEAEQKAKRQIAEIDARRNALLISDDDKSLDADEIARLQAVRTLDKAKLAQPALIERLKAAQDRARAKLEAELAIEEKEHIDTLRTAMNAAIDANEAAIAFIEKRSALLGPHAASTSFAFPLLRRLMVETWEDFLVNNHLMDRPKAAAPIVSLPKLPPLRKQKPKPAPPAVPYAEKLRRPATPQPENGMIRLAILRSGIELPDGGQSRIGDIVDYPDTIAHALMGKGAADFAPPDAVPTQAEPVPDRIEDAAKDGD</sequence>